<accession>A0A2T5J6Z9</accession>
<sequence length="71" mass="8249">MDLIIDFDKIKDPSKREWLINSLKLMQISFQTIEKPQTVAQYNKDLEKGDAEIEKGEYTTATDLKAEASKW</sequence>
<reference evidence="1 2" key="1">
    <citation type="submission" date="2018-04" db="EMBL/GenBank/DDBJ databases">
        <title>Genomic Encyclopedia of Archaeal and Bacterial Type Strains, Phase II (KMG-II): from individual species to whole genera.</title>
        <authorList>
            <person name="Goeker M."/>
        </authorList>
    </citation>
    <scope>NUCLEOTIDE SEQUENCE [LARGE SCALE GENOMIC DNA]</scope>
    <source>
        <strain evidence="1 2">DSM 26809</strain>
    </source>
</reference>
<proteinExistence type="predicted"/>
<dbReference type="EMBL" id="QAOQ01000006">
    <property type="protein sequence ID" value="PTQ94924.1"/>
    <property type="molecule type" value="Genomic_DNA"/>
</dbReference>
<dbReference type="OrthoDB" id="798395at2"/>
<gene>
    <name evidence="1" type="ORF">C8P68_106138</name>
</gene>
<dbReference type="AlphaFoldDB" id="A0A2T5J6Z9"/>
<dbReference type="RefSeq" id="WP_107829687.1">
    <property type="nucleotide sequence ID" value="NZ_CP160205.1"/>
</dbReference>
<evidence type="ECO:0000313" key="2">
    <source>
        <dbReference type="Proteomes" id="UP000244168"/>
    </source>
</evidence>
<keyword evidence="2" id="KW-1185">Reference proteome</keyword>
<dbReference type="Proteomes" id="UP000244168">
    <property type="component" value="Unassembled WGS sequence"/>
</dbReference>
<protein>
    <submittedName>
        <fullName evidence="1">Uncharacterized protein</fullName>
    </submittedName>
</protein>
<organism evidence="1 2">
    <name type="scientific">Mucilaginibacter yixingensis</name>
    <dbReference type="NCBI Taxonomy" id="1295612"/>
    <lineage>
        <taxon>Bacteria</taxon>
        <taxon>Pseudomonadati</taxon>
        <taxon>Bacteroidota</taxon>
        <taxon>Sphingobacteriia</taxon>
        <taxon>Sphingobacteriales</taxon>
        <taxon>Sphingobacteriaceae</taxon>
        <taxon>Mucilaginibacter</taxon>
    </lineage>
</organism>
<evidence type="ECO:0000313" key="1">
    <source>
        <dbReference type="EMBL" id="PTQ94924.1"/>
    </source>
</evidence>
<comment type="caution">
    <text evidence="1">The sequence shown here is derived from an EMBL/GenBank/DDBJ whole genome shotgun (WGS) entry which is preliminary data.</text>
</comment>
<name>A0A2T5J6Z9_9SPHI</name>